<dbReference type="EMBL" id="LRBV02000001">
    <property type="status" value="NOT_ANNOTATED_CDS"/>
    <property type="molecule type" value="Genomic_DNA"/>
</dbReference>
<feature type="transmembrane region" description="Helical" evidence="7">
    <location>
        <begin position="675"/>
        <end position="696"/>
    </location>
</feature>
<name>A0A7N2QXC4_QUELO</name>
<dbReference type="InterPro" id="IPR013946">
    <property type="entry name" value="NCA2-like"/>
</dbReference>
<comment type="subcellular location">
    <subcellularLocation>
        <location evidence="1">Mitochondrion membrane</location>
        <topology evidence="1">Multi-pass membrane protein</topology>
    </subcellularLocation>
</comment>
<evidence type="ECO:0000256" key="2">
    <source>
        <dbReference type="ARBA" id="ARBA00022692"/>
    </source>
</evidence>
<evidence type="ECO:0000256" key="6">
    <source>
        <dbReference type="SAM" id="MobiDB-lite"/>
    </source>
</evidence>
<dbReference type="GO" id="GO:0005741">
    <property type="term" value="C:mitochondrial outer membrane"/>
    <property type="evidence" value="ECO:0007669"/>
    <property type="project" value="TreeGrafter"/>
</dbReference>
<feature type="region of interest" description="Disordered" evidence="6">
    <location>
        <begin position="1"/>
        <end position="21"/>
    </location>
</feature>
<keyword evidence="4" id="KW-0496">Mitochondrion</keyword>
<evidence type="ECO:0000256" key="5">
    <source>
        <dbReference type="ARBA" id="ARBA00023136"/>
    </source>
</evidence>
<protein>
    <recommendedName>
        <fullName evidence="10">Protein DGS1, mitochondrial</fullName>
    </recommendedName>
</protein>
<reference evidence="8 9" key="1">
    <citation type="journal article" date="2016" name="G3 (Bethesda)">
        <title>First Draft Assembly and Annotation of the Genome of a California Endemic Oak Quercus lobata Nee (Fagaceae).</title>
        <authorList>
            <person name="Sork V.L."/>
            <person name="Fitz-Gibbon S.T."/>
            <person name="Puiu D."/>
            <person name="Crepeau M."/>
            <person name="Gugger P.F."/>
            <person name="Sherman R."/>
            <person name="Stevens K."/>
            <person name="Langley C.H."/>
            <person name="Pellegrini M."/>
            <person name="Salzberg S.L."/>
        </authorList>
    </citation>
    <scope>NUCLEOTIDE SEQUENCE [LARGE SCALE GENOMIC DNA]</scope>
    <source>
        <strain evidence="8 9">cv. SW786</strain>
    </source>
</reference>
<sequence length="812" mass="92647">MEVATVENNNESKDHSNNNNNNNRTLFSFYSNYIWNRVLAFLPSSSSSSSSSSSASNVFAKISNLYRQSARVGSRTHGACLPLPLPSNSFDSASLVMSDTSRVYEVLEDILEHIILNLRIVQKNLQFWQSRAEGSNARKMYFMIFERGPLAFIDGAVQLIRGCADEGSSMQHLCHSASSHISERVAVLSSLRCALATFLAQIYMEVDRFGEKLVKDPENSLPLLLVTINDIFSNLEASIGHLHAMCQSVYSVEGSYSLPLLFEKLPGVNQEGSQWTDCEVRDAIDLIYQNLLKLDSYLSDIVAKHRKPRKITLHWIRYTCGAVGLSVCSMWVLRHSSLMGNSDIDKWIGDARDSTVSFFNDHVEQPLLSIRDELFETFRKRHKGVMEPEEVLLTSNSLHRFPSGEGEDILIWQLNCSGVFDVRSFYIALLKAPSVSFPWQSIWCDEETVDHLLIHCRFASALWSEVWNLVPRCLMWLVWKERNARTFEDVERPIDMLKTLLARTLFEWSRVAFEGCEKEVMVCSWPLRKDVEQMRQTWLLKRRVKINCEECDMVLAGGHVSVVYSLGVGPKGLALKGQSLWGKSVCGLGLSGSRWVLMLLAFSEQTKGQKIPENASDQELLEIVMSRYEKELMHPVQNLLSGELARALLIQVQKLKLDIETAMLELDQILKANEINFAILAALPAFFLSLILLMLVRTWFKRDTRAEGRGRMARVQRRLLIVEVEKRIVQYQTYVDQGQEKDAQCMFGLVLYSLDRLYHAVEKHAKATGEWQCLRQDIIDLGKPDLKTTYKLLVTSRLERLYDCLLPSPTRR</sequence>
<dbReference type="OMA" id="EIVMMRY"/>
<keyword evidence="9" id="KW-1185">Reference proteome</keyword>
<dbReference type="InParanoid" id="A0A7N2QXC4"/>
<dbReference type="PANTHER" id="PTHR28234">
    <property type="entry name" value="NUCLEAR CONTROL OF ATPASE PROTEIN 2"/>
    <property type="match status" value="1"/>
</dbReference>
<organism evidence="8 9">
    <name type="scientific">Quercus lobata</name>
    <name type="common">Valley oak</name>
    <dbReference type="NCBI Taxonomy" id="97700"/>
    <lineage>
        <taxon>Eukaryota</taxon>
        <taxon>Viridiplantae</taxon>
        <taxon>Streptophyta</taxon>
        <taxon>Embryophyta</taxon>
        <taxon>Tracheophyta</taxon>
        <taxon>Spermatophyta</taxon>
        <taxon>Magnoliopsida</taxon>
        <taxon>eudicotyledons</taxon>
        <taxon>Gunneridae</taxon>
        <taxon>Pentapetalae</taxon>
        <taxon>rosids</taxon>
        <taxon>fabids</taxon>
        <taxon>Fagales</taxon>
        <taxon>Fagaceae</taxon>
        <taxon>Quercus</taxon>
    </lineage>
</organism>
<dbReference type="EnsemblPlants" id="QL01p016041:mrna">
    <property type="protein sequence ID" value="QL01p016041:mrna"/>
    <property type="gene ID" value="QL01p016041"/>
</dbReference>
<keyword evidence="2 7" id="KW-0812">Transmembrane</keyword>
<reference evidence="8" key="2">
    <citation type="submission" date="2021-01" db="UniProtKB">
        <authorList>
            <consortium name="EnsemblPlants"/>
        </authorList>
    </citation>
    <scope>IDENTIFICATION</scope>
</reference>
<dbReference type="Pfam" id="PF08637">
    <property type="entry name" value="NCA2"/>
    <property type="match status" value="2"/>
</dbReference>
<keyword evidence="5 7" id="KW-0472">Membrane</keyword>
<evidence type="ECO:0000256" key="1">
    <source>
        <dbReference type="ARBA" id="ARBA00004225"/>
    </source>
</evidence>
<dbReference type="PANTHER" id="PTHR28234:SF1">
    <property type="entry name" value="NUCLEAR CONTROL OF ATPASE PROTEIN 2"/>
    <property type="match status" value="1"/>
</dbReference>
<proteinExistence type="predicted"/>
<accession>A0A7N2QXC4</accession>
<dbReference type="AlphaFoldDB" id="A0A7N2QXC4"/>
<evidence type="ECO:0000313" key="9">
    <source>
        <dbReference type="Proteomes" id="UP000594261"/>
    </source>
</evidence>
<dbReference type="FunCoup" id="A0A7N2QXC4">
    <property type="interactions" value="1151"/>
</dbReference>
<keyword evidence="3 7" id="KW-1133">Transmembrane helix</keyword>
<dbReference type="Gramene" id="QL01p016041:mrna">
    <property type="protein sequence ID" value="QL01p016041:mrna"/>
    <property type="gene ID" value="QL01p016041"/>
</dbReference>
<evidence type="ECO:0000256" key="3">
    <source>
        <dbReference type="ARBA" id="ARBA00022989"/>
    </source>
</evidence>
<evidence type="ECO:0000256" key="4">
    <source>
        <dbReference type="ARBA" id="ARBA00023128"/>
    </source>
</evidence>
<evidence type="ECO:0000256" key="7">
    <source>
        <dbReference type="SAM" id="Phobius"/>
    </source>
</evidence>
<evidence type="ECO:0008006" key="10">
    <source>
        <dbReference type="Google" id="ProtNLM"/>
    </source>
</evidence>
<dbReference type="Proteomes" id="UP000594261">
    <property type="component" value="Chromosome 1"/>
</dbReference>
<evidence type="ECO:0000313" key="8">
    <source>
        <dbReference type="EnsemblPlants" id="QL01p016041:mrna"/>
    </source>
</evidence>